<proteinExistence type="predicted"/>
<evidence type="ECO:0000313" key="2">
    <source>
        <dbReference type="EMBL" id="KAK4501301.1"/>
    </source>
</evidence>
<organism evidence="2 3">
    <name type="scientific">Zasmidium cellare</name>
    <name type="common">Wine cellar mold</name>
    <name type="synonym">Racodium cellare</name>
    <dbReference type="NCBI Taxonomy" id="395010"/>
    <lineage>
        <taxon>Eukaryota</taxon>
        <taxon>Fungi</taxon>
        <taxon>Dikarya</taxon>
        <taxon>Ascomycota</taxon>
        <taxon>Pezizomycotina</taxon>
        <taxon>Dothideomycetes</taxon>
        <taxon>Dothideomycetidae</taxon>
        <taxon>Mycosphaerellales</taxon>
        <taxon>Mycosphaerellaceae</taxon>
        <taxon>Zasmidium</taxon>
    </lineage>
</organism>
<sequence length="206" mass="23574">MPPRHTPHDPFVTTTTNPGLRTQPSTTSLRSTASAASTSHSRTRQPQRDQLFAPSLSRRPTSRTRVEDEVLADSSSEHERRSRRPRPQHKSRQQVVEEQEIVKRDAQGNYLLGGSELGIGVVPAVKALVQEDEDEERMDEVNKYYSALAKKYFASGAAMTTTRRIDEDYERDRPDMMYCLKAEFIQKLESERWLHEPVDRLQPGIP</sequence>
<protein>
    <submittedName>
        <fullName evidence="2">Uncharacterized protein</fullName>
    </submittedName>
</protein>
<evidence type="ECO:0000313" key="3">
    <source>
        <dbReference type="Proteomes" id="UP001305779"/>
    </source>
</evidence>
<evidence type="ECO:0000256" key="1">
    <source>
        <dbReference type="SAM" id="MobiDB-lite"/>
    </source>
</evidence>
<feature type="compositionally biased region" description="Polar residues" evidence="1">
    <location>
        <begin position="12"/>
        <end position="24"/>
    </location>
</feature>
<feature type="compositionally biased region" description="Basic residues" evidence="1">
    <location>
        <begin position="81"/>
        <end position="92"/>
    </location>
</feature>
<reference evidence="2 3" key="1">
    <citation type="journal article" date="2023" name="G3 (Bethesda)">
        <title>A chromosome-level genome assembly of Zasmidium syzygii isolated from banana leaves.</title>
        <authorList>
            <person name="van Westerhoven A.C."/>
            <person name="Mehrabi R."/>
            <person name="Talebi R."/>
            <person name="Steentjes M.B.F."/>
            <person name="Corcolon B."/>
            <person name="Chong P.A."/>
            <person name="Kema G.H.J."/>
            <person name="Seidl M.F."/>
        </authorList>
    </citation>
    <scope>NUCLEOTIDE SEQUENCE [LARGE SCALE GENOMIC DNA]</scope>
    <source>
        <strain evidence="2 3">P124</strain>
    </source>
</reference>
<keyword evidence="3" id="KW-1185">Reference proteome</keyword>
<feature type="region of interest" description="Disordered" evidence="1">
    <location>
        <begin position="1"/>
        <end position="97"/>
    </location>
</feature>
<dbReference type="Proteomes" id="UP001305779">
    <property type="component" value="Unassembled WGS sequence"/>
</dbReference>
<feature type="compositionally biased region" description="Low complexity" evidence="1">
    <location>
        <begin position="25"/>
        <end position="40"/>
    </location>
</feature>
<accession>A0ABR0EIF8</accession>
<dbReference type="EMBL" id="JAXOVC010000005">
    <property type="protein sequence ID" value="KAK4501301.1"/>
    <property type="molecule type" value="Genomic_DNA"/>
</dbReference>
<gene>
    <name evidence="2" type="ORF">PRZ48_007108</name>
</gene>
<comment type="caution">
    <text evidence="2">The sequence shown here is derived from an EMBL/GenBank/DDBJ whole genome shotgun (WGS) entry which is preliminary data.</text>
</comment>
<name>A0ABR0EIF8_ZASCE</name>